<dbReference type="PROSITE" id="PS50104">
    <property type="entry name" value="TIR"/>
    <property type="match status" value="1"/>
</dbReference>
<dbReference type="PRINTS" id="PR01537">
    <property type="entry name" value="INTRLKN1R1F"/>
</dbReference>
<dbReference type="EMBL" id="VTPC01091304">
    <property type="protein sequence ID" value="KAF2878693.1"/>
    <property type="molecule type" value="Genomic_DNA"/>
</dbReference>
<evidence type="ECO:0000256" key="7">
    <source>
        <dbReference type="ARBA" id="ARBA00022989"/>
    </source>
</evidence>
<dbReference type="SMART" id="SM00369">
    <property type="entry name" value="LRR_TYP"/>
    <property type="match status" value="13"/>
</dbReference>
<protein>
    <recommendedName>
        <fullName evidence="15">TIR domain-containing protein</fullName>
    </recommendedName>
</protein>
<dbReference type="PROSITE" id="PS51450">
    <property type="entry name" value="LRR"/>
    <property type="match status" value="5"/>
</dbReference>
<feature type="domain" description="TIR" evidence="15">
    <location>
        <begin position="833"/>
        <end position="969"/>
    </location>
</feature>
<keyword evidence="11" id="KW-0325">Glycoprotein</keyword>
<dbReference type="Pfam" id="PF01582">
    <property type="entry name" value="TIR"/>
    <property type="match status" value="1"/>
</dbReference>
<keyword evidence="4 13" id="KW-0812">Transmembrane</keyword>
<dbReference type="Pfam" id="PF12799">
    <property type="entry name" value="LRR_4"/>
    <property type="match status" value="1"/>
</dbReference>
<evidence type="ECO:0000256" key="3">
    <source>
        <dbReference type="ARBA" id="ARBA00022614"/>
    </source>
</evidence>
<dbReference type="GO" id="GO:0007165">
    <property type="term" value="P:signal transduction"/>
    <property type="evidence" value="ECO:0007669"/>
    <property type="project" value="InterPro"/>
</dbReference>
<feature type="transmembrane region" description="Helical" evidence="13">
    <location>
        <begin position="780"/>
        <end position="803"/>
    </location>
</feature>
<dbReference type="GO" id="GO:0005886">
    <property type="term" value="C:plasma membrane"/>
    <property type="evidence" value="ECO:0007669"/>
    <property type="project" value="TreeGrafter"/>
</dbReference>
<evidence type="ECO:0000256" key="5">
    <source>
        <dbReference type="ARBA" id="ARBA00022729"/>
    </source>
</evidence>
<dbReference type="InterPro" id="IPR035897">
    <property type="entry name" value="Toll_tir_struct_dom_sf"/>
</dbReference>
<dbReference type="InterPro" id="IPR003591">
    <property type="entry name" value="Leu-rich_rpt_typical-subtyp"/>
</dbReference>
<keyword evidence="10" id="KW-0675">Receptor</keyword>
<name>A0A8K0C3E8_IGNLU</name>
<evidence type="ECO:0000256" key="10">
    <source>
        <dbReference type="ARBA" id="ARBA00023170"/>
    </source>
</evidence>
<keyword evidence="7 13" id="KW-1133">Transmembrane helix</keyword>
<dbReference type="InterPro" id="IPR001611">
    <property type="entry name" value="Leu-rich_rpt"/>
</dbReference>
<dbReference type="SMART" id="SM00255">
    <property type="entry name" value="TIR"/>
    <property type="match status" value="1"/>
</dbReference>
<feature type="signal peptide" evidence="14">
    <location>
        <begin position="1"/>
        <end position="21"/>
    </location>
</feature>
<keyword evidence="8" id="KW-0520">NAD</keyword>
<feature type="non-terminal residue" evidence="16">
    <location>
        <position position="1"/>
    </location>
</feature>
<evidence type="ECO:0000313" key="16">
    <source>
        <dbReference type="EMBL" id="KAF2878693.1"/>
    </source>
</evidence>
<evidence type="ECO:0000256" key="13">
    <source>
        <dbReference type="SAM" id="Phobius"/>
    </source>
</evidence>
<dbReference type="GO" id="GO:0038023">
    <property type="term" value="F:signaling receptor activity"/>
    <property type="evidence" value="ECO:0007669"/>
    <property type="project" value="TreeGrafter"/>
</dbReference>
<keyword evidence="5 14" id="KW-0732">Signal</keyword>
<evidence type="ECO:0000256" key="4">
    <source>
        <dbReference type="ARBA" id="ARBA00022692"/>
    </source>
</evidence>
<dbReference type="PRINTS" id="PR00019">
    <property type="entry name" value="LEURICHRPT"/>
</dbReference>
<dbReference type="OrthoDB" id="1421090at2759"/>
<proteinExistence type="inferred from homology"/>
<organism evidence="16 17">
    <name type="scientific">Ignelater luminosus</name>
    <name type="common">Cucubano</name>
    <name type="synonym">Pyrophorus luminosus</name>
    <dbReference type="NCBI Taxonomy" id="2038154"/>
    <lineage>
        <taxon>Eukaryota</taxon>
        <taxon>Metazoa</taxon>
        <taxon>Ecdysozoa</taxon>
        <taxon>Arthropoda</taxon>
        <taxon>Hexapoda</taxon>
        <taxon>Insecta</taxon>
        <taxon>Pterygota</taxon>
        <taxon>Neoptera</taxon>
        <taxon>Endopterygota</taxon>
        <taxon>Coleoptera</taxon>
        <taxon>Polyphaga</taxon>
        <taxon>Elateriformia</taxon>
        <taxon>Elateroidea</taxon>
        <taxon>Elateridae</taxon>
        <taxon>Agrypninae</taxon>
        <taxon>Pyrophorini</taxon>
        <taxon>Ignelater</taxon>
    </lineage>
</organism>
<dbReference type="SUPFAM" id="SSF52200">
    <property type="entry name" value="Toll/Interleukin receptor TIR domain"/>
    <property type="match status" value="1"/>
</dbReference>
<dbReference type="FunFam" id="3.40.50.10140:FF:000020">
    <property type="entry name" value="Blast:Protein toll"/>
    <property type="match status" value="1"/>
</dbReference>
<dbReference type="SMART" id="SM00365">
    <property type="entry name" value="LRR_SD22"/>
    <property type="match status" value="9"/>
</dbReference>
<dbReference type="FunFam" id="3.80.10.10:FF:001164">
    <property type="entry name" value="GH01279p"/>
    <property type="match status" value="2"/>
</dbReference>
<dbReference type="InterPro" id="IPR032675">
    <property type="entry name" value="LRR_dom_sf"/>
</dbReference>
<gene>
    <name evidence="16" type="ORF">ILUMI_27472</name>
</gene>
<dbReference type="InterPro" id="IPR025875">
    <property type="entry name" value="Leu-rich_rpt_4"/>
</dbReference>
<comment type="subcellular location">
    <subcellularLocation>
        <location evidence="1">Membrane</location>
        <topology evidence="1">Single-pass type I membrane protein</topology>
    </subcellularLocation>
</comment>
<keyword evidence="9 13" id="KW-0472">Membrane</keyword>
<dbReference type="Proteomes" id="UP000801492">
    <property type="component" value="Unassembled WGS sequence"/>
</dbReference>
<dbReference type="InterPro" id="IPR000483">
    <property type="entry name" value="Cys-rich_flank_reg_C"/>
</dbReference>
<dbReference type="Pfam" id="PF13306">
    <property type="entry name" value="LRR_5"/>
    <property type="match status" value="1"/>
</dbReference>
<sequence>ISIMEFSKWIVIFIFYKIVTTEEIPFNIECESTNGCSCMHTLPEVYEFHCPDYDSDVVIKIQPDRKFVDVLCTSDVDWDTKDLPSFDIDYAQHVRFFQCNLPTNSFSELLHKMQINSTKVLVFEYCPDCLNITLTSDYFENLPNLQKLSLSRNEIEYIDEDVFKSLDQLVELDLVFNKIQLTNRLLRNMPNLKLLVLAENKLSTLPFELFQNLKNLEVLYLWSNKFTTINSSTFENLKELTLLELSQNLIENISEDAFYNLENVKTISLNGNKLKSIPSNLFANTKLVERIFLSENSDLTELPDKLFSNLTRLKRITLNDCKLRYLPETVFEGLTSLQNLSLQRNELEHFPKNIFRDLIQLENLDLSHNKIKDFSNEIFSSTVKIKNLNLEKNFLNGLKMHFYYLHNLEVLNLKDNKINWIDGHAFQRANNLKELILADNEFDLPSYVSLFANNLQLKKLDLSNNNITSIPNEVKLALLSLKELDLSYNQIVYVEFTDIFTAANAITIDLSYNDIRTVDFSYAEIQAREQNSGNRIVYLDGNPIVCDCRIYEFVQYFERIIDPMVPTLVTIRASDLTCAAPSDFVGFSVKELKSSKLVCSLEQLGMEYKFTKDCAYGFRPWDKSLIVSCTEANLTEIPKIIYPRENFFNQTEVYLQRNQLTKGPKKNMGYENVTRLYLSYNNIQDVSWIPPKIKILELHNNNISHLNDTILTMLNKTSCTNITLGNNPWTCDCTVVNFINFLVSSNIHRKQIDINAITCKKDGKHVVRLNIDEICPNSKILIYVLGILFFSTALMIAILYALYYRFQQEIKVWLFAHHLCLWLVHEEEIDKDKKYDAFISYSHKDEDFIVKELLPVLENGSQPYKLCLHVRDWIAGEFISRQIVTSVADSRRTIVILSRNFLESEWGKMEFRTAHKQALQEGRARVILILYGDIDVNNDLDDEFKAYISTNTYVKWGDPWFWNKLRYALPHSRVQMQKQCQKHQNIMVAINERLDRLDDKLDLIDGSPSTPNPGSTPPAINVDPLLLRNNSLNFSPDQALTPPAESGLNPLLVTVNK</sequence>
<comment type="caution">
    <text evidence="16">The sequence shown here is derived from an EMBL/GenBank/DDBJ whole genome shotgun (WGS) entry which is preliminary data.</text>
</comment>
<keyword evidence="17" id="KW-1185">Reference proteome</keyword>
<dbReference type="InterPro" id="IPR026906">
    <property type="entry name" value="LRR_5"/>
</dbReference>
<keyword evidence="3" id="KW-0433">Leucine-rich repeat</keyword>
<accession>A0A8K0C3E8</accession>
<evidence type="ECO:0000256" key="11">
    <source>
        <dbReference type="ARBA" id="ARBA00023180"/>
    </source>
</evidence>
<evidence type="ECO:0000256" key="12">
    <source>
        <dbReference type="SAM" id="MobiDB-lite"/>
    </source>
</evidence>
<dbReference type="Gene3D" id="3.80.10.10">
    <property type="entry name" value="Ribonuclease Inhibitor"/>
    <property type="match status" value="4"/>
</dbReference>
<comment type="similarity">
    <text evidence="2">Belongs to the Toll-like receptor family.</text>
</comment>
<evidence type="ECO:0000313" key="17">
    <source>
        <dbReference type="Proteomes" id="UP000801492"/>
    </source>
</evidence>
<evidence type="ECO:0000259" key="15">
    <source>
        <dbReference type="PROSITE" id="PS50104"/>
    </source>
</evidence>
<dbReference type="Pfam" id="PF13855">
    <property type="entry name" value="LRR_8"/>
    <property type="match status" value="2"/>
</dbReference>
<dbReference type="InterPro" id="IPR000157">
    <property type="entry name" value="TIR_dom"/>
</dbReference>
<reference evidence="16" key="1">
    <citation type="submission" date="2019-08" db="EMBL/GenBank/DDBJ databases">
        <title>The genome of the North American firefly Photinus pyralis.</title>
        <authorList>
            <consortium name="Photinus pyralis genome working group"/>
            <person name="Fallon T.R."/>
            <person name="Sander Lower S.E."/>
            <person name="Weng J.-K."/>
        </authorList>
    </citation>
    <scope>NUCLEOTIDE SEQUENCE</scope>
    <source>
        <strain evidence="16">TRF0915ILg1</strain>
        <tissue evidence="16">Whole body</tissue>
    </source>
</reference>
<evidence type="ECO:0000256" key="1">
    <source>
        <dbReference type="ARBA" id="ARBA00004479"/>
    </source>
</evidence>
<dbReference type="AlphaFoldDB" id="A0A8K0C3E8"/>
<evidence type="ECO:0000256" key="8">
    <source>
        <dbReference type="ARBA" id="ARBA00023027"/>
    </source>
</evidence>
<dbReference type="FunFam" id="3.80.10.10:FF:000727">
    <property type="entry name" value="Toll-like protein"/>
    <property type="match status" value="1"/>
</dbReference>
<evidence type="ECO:0000256" key="9">
    <source>
        <dbReference type="ARBA" id="ARBA00023136"/>
    </source>
</evidence>
<keyword evidence="6" id="KW-0677">Repeat</keyword>
<dbReference type="Gene3D" id="3.40.50.10140">
    <property type="entry name" value="Toll/interleukin-1 receptor homology (TIR) domain"/>
    <property type="match status" value="1"/>
</dbReference>
<evidence type="ECO:0000256" key="2">
    <source>
        <dbReference type="ARBA" id="ARBA00009634"/>
    </source>
</evidence>
<feature type="chain" id="PRO_5035437364" description="TIR domain-containing protein" evidence="14">
    <location>
        <begin position="22"/>
        <end position="1057"/>
    </location>
</feature>
<dbReference type="PANTHER" id="PTHR24365">
    <property type="entry name" value="TOLL-LIKE RECEPTOR"/>
    <property type="match status" value="1"/>
</dbReference>
<dbReference type="SMART" id="SM00082">
    <property type="entry name" value="LRRCT"/>
    <property type="match status" value="2"/>
</dbReference>
<evidence type="ECO:0000256" key="14">
    <source>
        <dbReference type="SAM" id="SignalP"/>
    </source>
</evidence>
<evidence type="ECO:0000256" key="6">
    <source>
        <dbReference type="ARBA" id="ARBA00022737"/>
    </source>
</evidence>
<feature type="region of interest" description="Disordered" evidence="12">
    <location>
        <begin position="1001"/>
        <end position="1022"/>
    </location>
</feature>
<dbReference type="PANTHER" id="PTHR24365:SF541">
    <property type="entry name" value="PROTEIN TOLL-RELATED"/>
    <property type="match status" value="1"/>
</dbReference>
<dbReference type="SUPFAM" id="SSF52058">
    <property type="entry name" value="L domain-like"/>
    <property type="match status" value="3"/>
</dbReference>